<proteinExistence type="predicted"/>
<protein>
    <submittedName>
        <fullName evidence="1">Uncharacterized protein</fullName>
    </submittedName>
</protein>
<name>J3TEV3_9ENTR</name>
<dbReference type="KEGG" id="sect:A359_00080"/>
<keyword evidence="2" id="KW-1185">Reference proteome</keyword>
<reference evidence="1 2" key="1">
    <citation type="journal article" date="2012" name="Mol. Biol. Evol.">
        <title>Genome reduction and co-evolution between the primary and secondary bacterial symbionts of psyllids.</title>
        <authorList>
            <person name="Sloan D.B."/>
            <person name="Moran N.A."/>
        </authorList>
    </citation>
    <scope>NUCLEOTIDE SEQUENCE [LARGE SCALE GENOMIC DNA]</scope>
    <source>
        <strain evidence="1">Ceuc_S</strain>
    </source>
</reference>
<dbReference type="HOGENOM" id="CLU_3316779_0_0_6"/>
<accession>J3TEV3</accession>
<dbReference type="Proteomes" id="UP000003936">
    <property type="component" value="Chromosome"/>
</dbReference>
<sequence>MKMLMYSKNLAKINKPSDYHTLDCLQDEFKKLTFNVLFL</sequence>
<evidence type="ECO:0000313" key="1">
    <source>
        <dbReference type="EMBL" id="AFP84417.1"/>
    </source>
</evidence>
<organism evidence="1 2">
    <name type="scientific">secondary endosymbiont of Ctenarytaina eucalypti</name>
    <dbReference type="NCBI Taxonomy" id="1199245"/>
    <lineage>
        <taxon>Bacteria</taxon>
        <taxon>Pseudomonadati</taxon>
        <taxon>Pseudomonadota</taxon>
        <taxon>Gammaproteobacteria</taxon>
        <taxon>Enterobacterales</taxon>
        <taxon>Enterobacteriaceae</taxon>
        <taxon>aphid secondary symbionts</taxon>
    </lineage>
</organism>
<gene>
    <name evidence="1" type="ORF">A359_00080</name>
</gene>
<dbReference type="EMBL" id="CP003546">
    <property type="protein sequence ID" value="AFP84417.1"/>
    <property type="molecule type" value="Genomic_DNA"/>
</dbReference>
<evidence type="ECO:0000313" key="2">
    <source>
        <dbReference type="Proteomes" id="UP000003936"/>
    </source>
</evidence>
<dbReference type="AlphaFoldDB" id="J3TEV3"/>